<keyword evidence="2" id="KW-0456">Lyase</keyword>
<organism evidence="5 6">
    <name type="scientific">Rhodohalobacter mucosus</name>
    <dbReference type="NCBI Taxonomy" id="2079485"/>
    <lineage>
        <taxon>Bacteria</taxon>
        <taxon>Pseudomonadati</taxon>
        <taxon>Balneolota</taxon>
        <taxon>Balneolia</taxon>
        <taxon>Balneolales</taxon>
        <taxon>Balneolaceae</taxon>
        <taxon>Rhodohalobacter</taxon>
    </lineage>
</organism>
<dbReference type="InterPro" id="IPR029058">
    <property type="entry name" value="AB_hydrolase_fold"/>
</dbReference>
<evidence type="ECO:0000259" key="4">
    <source>
        <dbReference type="Pfam" id="PF12697"/>
    </source>
</evidence>
<accession>A0A316TTP5</accession>
<dbReference type="InterPro" id="IPR000073">
    <property type="entry name" value="AB_hydrolase_1"/>
</dbReference>
<dbReference type="NCBIfam" id="TIGR03695">
    <property type="entry name" value="menH_SHCHC"/>
    <property type="match status" value="1"/>
</dbReference>
<dbReference type="GO" id="GO:0009234">
    <property type="term" value="P:menaquinone biosynthetic process"/>
    <property type="evidence" value="ECO:0007669"/>
    <property type="project" value="UniProtKB-UniRule"/>
</dbReference>
<keyword evidence="1" id="KW-0474">Menaquinone biosynthesis</keyword>
<keyword evidence="6" id="KW-1185">Reference proteome</keyword>
<dbReference type="Gene3D" id="3.40.50.1820">
    <property type="entry name" value="alpha/beta hydrolase"/>
    <property type="match status" value="1"/>
</dbReference>
<protein>
    <recommendedName>
        <fullName evidence="3">2-succinyl-6-hydroxy-2,4-cyclohexadiene-1-carboxylate synthase</fullName>
        <ecNumber evidence="3">4.2.99.20</ecNumber>
    </recommendedName>
</protein>
<dbReference type="OrthoDB" id="9808398at2"/>
<dbReference type="RefSeq" id="WP_109646350.1">
    <property type="nucleotide sequence ID" value="NZ_QGGB01000005.1"/>
</dbReference>
<reference evidence="5 6" key="1">
    <citation type="submission" date="2018-05" db="EMBL/GenBank/DDBJ databases">
        <title>Rhodohalobacter halophilus gen. nov., sp. nov., a moderately halophilic member of the family Balneolaceae.</title>
        <authorList>
            <person name="Liu Z.-W."/>
        </authorList>
    </citation>
    <scope>NUCLEOTIDE SEQUENCE [LARGE SCALE GENOMIC DNA]</scope>
    <source>
        <strain evidence="5 6">8A47</strain>
    </source>
</reference>
<evidence type="ECO:0000256" key="3">
    <source>
        <dbReference type="NCBIfam" id="TIGR03695"/>
    </source>
</evidence>
<dbReference type="SUPFAM" id="SSF53474">
    <property type="entry name" value="alpha/beta-Hydrolases"/>
    <property type="match status" value="1"/>
</dbReference>
<dbReference type="AlphaFoldDB" id="A0A316TTP5"/>
<evidence type="ECO:0000256" key="2">
    <source>
        <dbReference type="ARBA" id="ARBA00023239"/>
    </source>
</evidence>
<evidence type="ECO:0000313" key="5">
    <source>
        <dbReference type="EMBL" id="PWN07001.1"/>
    </source>
</evidence>
<dbReference type="Proteomes" id="UP000245533">
    <property type="component" value="Unassembled WGS sequence"/>
</dbReference>
<name>A0A316TTP5_9BACT</name>
<dbReference type="PANTHER" id="PTHR42916:SF1">
    <property type="entry name" value="PROTEIN PHYLLO, CHLOROPLASTIC"/>
    <property type="match status" value="1"/>
</dbReference>
<evidence type="ECO:0000313" key="6">
    <source>
        <dbReference type="Proteomes" id="UP000245533"/>
    </source>
</evidence>
<feature type="domain" description="AB hydrolase-1" evidence="4">
    <location>
        <begin position="24"/>
        <end position="258"/>
    </location>
</feature>
<gene>
    <name evidence="5" type="primary">menH</name>
    <name evidence="5" type="ORF">DDZ15_06940</name>
</gene>
<dbReference type="InterPro" id="IPR022485">
    <property type="entry name" value="SHCHC_synthase_MenH"/>
</dbReference>
<dbReference type="Pfam" id="PF12697">
    <property type="entry name" value="Abhydrolase_6"/>
    <property type="match status" value="1"/>
</dbReference>
<dbReference type="GO" id="GO:0070205">
    <property type="term" value="F:2-succinyl-6-hydroxy-2,4-cyclohexadiene-1-carboxylate synthase activity"/>
    <property type="evidence" value="ECO:0007669"/>
    <property type="project" value="UniProtKB-UniRule"/>
</dbReference>
<dbReference type="EMBL" id="QGGB01000005">
    <property type="protein sequence ID" value="PWN07001.1"/>
    <property type="molecule type" value="Genomic_DNA"/>
</dbReference>
<dbReference type="PANTHER" id="PTHR42916">
    <property type="entry name" value="2-SUCCINYL-5-ENOLPYRUVYL-6-HYDROXY-3-CYCLOHEXENE-1-CARBOXYLATE SYNTHASE"/>
    <property type="match status" value="1"/>
</dbReference>
<evidence type="ECO:0000256" key="1">
    <source>
        <dbReference type="ARBA" id="ARBA00022428"/>
    </source>
</evidence>
<comment type="caution">
    <text evidence="5">The sequence shown here is derived from an EMBL/GenBank/DDBJ whole genome shotgun (WGS) entry which is preliminary data.</text>
</comment>
<dbReference type="EC" id="4.2.99.20" evidence="3"/>
<sequence>MIAYSEGIGYNLDYRHHDSRLPVLLMMHGFMGSGAAFRQFAERLSNHCNPLLIDLAGHGHTKTPAKTELFKTSRQVSQLRSVLSRFRFEKLIGYGYSMGGRLLIQLAVKHPGLFSGLFIESSHCGLESEKQRALRRQKDEERARSIETDFQSFVDRWLDLPLFSQTPDHQKEVYRTIMLAQDPALLACSLRGFGTGSMPSVCDQLQRLRSPLYLMAGEQDRKYVHRMSAMSKNCNDCSLHIVQKAGHRAHADCPEEIINIIKHTLETRYHV</sequence>
<proteinExistence type="predicted"/>